<dbReference type="EMBL" id="KK115677">
    <property type="protein sequence ID" value="KFM65704.1"/>
    <property type="molecule type" value="Genomic_DNA"/>
</dbReference>
<reference evidence="7 8" key="1">
    <citation type="submission" date="2013-11" db="EMBL/GenBank/DDBJ databases">
        <title>Genome sequencing of Stegodyphus mimosarum.</title>
        <authorList>
            <person name="Bechsgaard J."/>
        </authorList>
    </citation>
    <scope>NUCLEOTIDE SEQUENCE [LARGE SCALE GENOMIC DNA]</scope>
</reference>
<dbReference type="GO" id="GO:0012505">
    <property type="term" value="C:endomembrane system"/>
    <property type="evidence" value="ECO:0007669"/>
    <property type="project" value="UniProtKB-ARBA"/>
</dbReference>
<sequence>MLMGMLIFKRRYTITKYLSVLMVSVGIFIATWASQNLKSDRGYSSSTALNQSI</sequence>
<keyword evidence="8" id="KW-1185">Reference proteome</keyword>
<name>A0A087TKR5_STEMI</name>
<keyword evidence="3" id="KW-0813">Transport</keyword>
<gene>
    <name evidence="7" type="ORF">X975_08493</name>
</gene>
<evidence type="ECO:0000256" key="2">
    <source>
        <dbReference type="ARBA" id="ARBA00010694"/>
    </source>
</evidence>
<evidence type="ECO:0000256" key="6">
    <source>
        <dbReference type="ARBA" id="ARBA00023136"/>
    </source>
</evidence>
<proteinExistence type="inferred from homology"/>
<evidence type="ECO:0000313" key="7">
    <source>
        <dbReference type="EMBL" id="KFM65704.1"/>
    </source>
</evidence>
<evidence type="ECO:0000313" key="8">
    <source>
        <dbReference type="Proteomes" id="UP000054359"/>
    </source>
</evidence>
<dbReference type="AlphaFoldDB" id="A0A087TKR5"/>
<comment type="subcellular location">
    <subcellularLocation>
        <location evidence="1">Membrane</location>
        <topology evidence="1">Multi-pass membrane protein</topology>
    </subcellularLocation>
</comment>
<evidence type="ECO:0000256" key="5">
    <source>
        <dbReference type="ARBA" id="ARBA00022989"/>
    </source>
</evidence>
<dbReference type="InterPro" id="IPR013657">
    <property type="entry name" value="SCL35B1-4/HUT1"/>
</dbReference>
<dbReference type="Pfam" id="PF08449">
    <property type="entry name" value="UAA"/>
    <property type="match status" value="1"/>
</dbReference>
<dbReference type="Proteomes" id="UP000054359">
    <property type="component" value="Unassembled WGS sequence"/>
</dbReference>
<dbReference type="GO" id="GO:0016020">
    <property type="term" value="C:membrane"/>
    <property type="evidence" value="ECO:0007669"/>
    <property type="project" value="UniProtKB-SubCell"/>
</dbReference>
<accession>A0A087TKR5</accession>
<feature type="non-terminal residue" evidence="7">
    <location>
        <position position="53"/>
    </location>
</feature>
<keyword evidence="4" id="KW-0812">Transmembrane</keyword>
<protein>
    <submittedName>
        <fullName evidence="7">Uncharacterized protein</fullName>
    </submittedName>
</protein>
<dbReference type="GO" id="GO:0055085">
    <property type="term" value="P:transmembrane transport"/>
    <property type="evidence" value="ECO:0007669"/>
    <property type="project" value="InterPro"/>
</dbReference>
<keyword evidence="6" id="KW-0472">Membrane</keyword>
<comment type="similarity">
    <text evidence="2">Belongs to the nucleotide-sugar transporter family. SLC35B subfamily.</text>
</comment>
<keyword evidence="5" id="KW-1133">Transmembrane helix</keyword>
<evidence type="ECO:0000256" key="4">
    <source>
        <dbReference type="ARBA" id="ARBA00022692"/>
    </source>
</evidence>
<dbReference type="OrthoDB" id="999962at2759"/>
<evidence type="ECO:0000256" key="1">
    <source>
        <dbReference type="ARBA" id="ARBA00004141"/>
    </source>
</evidence>
<evidence type="ECO:0000256" key="3">
    <source>
        <dbReference type="ARBA" id="ARBA00022448"/>
    </source>
</evidence>
<organism evidence="7 8">
    <name type="scientific">Stegodyphus mimosarum</name>
    <name type="common">African social velvet spider</name>
    <dbReference type="NCBI Taxonomy" id="407821"/>
    <lineage>
        <taxon>Eukaryota</taxon>
        <taxon>Metazoa</taxon>
        <taxon>Ecdysozoa</taxon>
        <taxon>Arthropoda</taxon>
        <taxon>Chelicerata</taxon>
        <taxon>Arachnida</taxon>
        <taxon>Araneae</taxon>
        <taxon>Araneomorphae</taxon>
        <taxon>Entelegynae</taxon>
        <taxon>Eresoidea</taxon>
        <taxon>Eresidae</taxon>
        <taxon>Stegodyphus</taxon>
    </lineage>
</organism>